<keyword evidence="3" id="KW-0732">Signal</keyword>
<comment type="caution">
    <text evidence="5">The sequence shown here is derived from an EMBL/GenBank/DDBJ whole genome shotgun (WGS) entry which is preliminary data.</text>
</comment>
<dbReference type="InterPro" id="IPR037460">
    <property type="entry name" value="SEST-like"/>
</dbReference>
<name>A0A7X0FM70_9MICO</name>
<dbReference type="Proteomes" id="UP000537775">
    <property type="component" value="Unassembled WGS sequence"/>
</dbReference>
<evidence type="ECO:0000313" key="6">
    <source>
        <dbReference type="Proteomes" id="UP000537775"/>
    </source>
</evidence>
<dbReference type="EMBL" id="JACHML010000001">
    <property type="protein sequence ID" value="MBB6390072.1"/>
    <property type="molecule type" value="Genomic_DNA"/>
</dbReference>
<dbReference type="PANTHER" id="PTHR37981">
    <property type="entry name" value="LIPASE 2"/>
    <property type="match status" value="1"/>
</dbReference>
<feature type="signal peptide" evidence="3">
    <location>
        <begin position="1"/>
        <end position="27"/>
    </location>
</feature>
<evidence type="ECO:0000259" key="4">
    <source>
        <dbReference type="Pfam" id="PF13472"/>
    </source>
</evidence>
<organism evidence="5 6">
    <name type="scientific">Microbacterium thalassium</name>
    <dbReference type="NCBI Taxonomy" id="362649"/>
    <lineage>
        <taxon>Bacteria</taxon>
        <taxon>Bacillati</taxon>
        <taxon>Actinomycetota</taxon>
        <taxon>Actinomycetes</taxon>
        <taxon>Micrococcales</taxon>
        <taxon>Microbacteriaceae</taxon>
        <taxon>Microbacterium</taxon>
    </lineage>
</organism>
<feature type="chain" id="PRO_5031151798" evidence="3">
    <location>
        <begin position="28"/>
        <end position="283"/>
    </location>
</feature>
<keyword evidence="2" id="KW-1015">Disulfide bond</keyword>
<proteinExistence type="predicted"/>
<dbReference type="GO" id="GO:0004806">
    <property type="term" value="F:triacylglycerol lipase activity"/>
    <property type="evidence" value="ECO:0007669"/>
    <property type="project" value="TreeGrafter"/>
</dbReference>
<keyword evidence="6" id="KW-1185">Reference proteome</keyword>
<feature type="active site" description="Nucleophile" evidence="1">
    <location>
        <position position="40"/>
    </location>
</feature>
<feature type="disulfide bond" evidence="2">
    <location>
        <begin position="55"/>
        <end position="73"/>
    </location>
</feature>
<evidence type="ECO:0000256" key="2">
    <source>
        <dbReference type="PIRSR" id="PIRSR637460-2"/>
    </source>
</evidence>
<feature type="active site" evidence="1">
    <location>
        <position position="266"/>
    </location>
</feature>
<dbReference type="SUPFAM" id="SSF52266">
    <property type="entry name" value="SGNH hydrolase"/>
    <property type="match status" value="1"/>
</dbReference>
<dbReference type="Pfam" id="PF13472">
    <property type="entry name" value="Lipase_GDSL_2"/>
    <property type="match status" value="1"/>
</dbReference>
<feature type="disulfide bond" evidence="2">
    <location>
        <begin position="122"/>
        <end position="135"/>
    </location>
</feature>
<dbReference type="Gene3D" id="3.40.50.1110">
    <property type="entry name" value="SGNH hydrolase"/>
    <property type="match status" value="1"/>
</dbReference>
<dbReference type="CDD" id="cd01823">
    <property type="entry name" value="SEST_like"/>
    <property type="match status" value="1"/>
</dbReference>
<protein>
    <submittedName>
        <fullName evidence="5">Lysophospholipase L1-like esterase</fullName>
    </submittedName>
</protein>
<dbReference type="PANTHER" id="PTHR37981:SF1">
    <property type="entry name" value="SGNH HYDROLASE-TYPE ESTERASE DOMAIN-CONTAINING PROTEIN"/>
    <property type="match status" value="1"/>
</dbReference>
<dbReference type="InterPro" id="IPR036514">
    <property type="entry name" value="SGNH_hydro_sf"/>
</dbReference>
<gene>
    <name evidence="5" type="ORF">HD594_000385</name>
</gene>
<evidence type="ECO:0000256" key="1">
    <source>
        <dbReference type="PIRSR" id="PIRSR637460-1"/>
    </source>
</evidence>
<dbReference type="RefSeq" id="WP_184749335.1">
    <property type="nucleotide sequence ID" value="NZ_BAAAJR010000003.1"/>
</dbReference>
<sequence length="283" mass="28602">MNKRVISLIAAFALGVAALAAAPPAMAGSAGVSKVAFGDSEASGTGNFAYVDKDCKRSRFSYPLILRMESYACSGATTADLAGAGGQIDAAIAEGKLGAATKYVTITAGVNDLAWQDTLLTCYADPDPTLPGGPCQVALGIAAGQLPGVAAGLAGAIAKIRVAAPGAKILVTGYPLLFGKLGSSCSIGALGGQKVTITPTVKVLANDAVTSLNAVIENVTNPLDAADRVEYVDVAAAFAGHSLCDTRTPWLHGVIGLPVLYDSSLHINVAGQYALAAAVWRQR</sequence>
<dbReference type="AlphaFoldDB" id="A0A7X0FM70"/>
<accession>A0A7X0FM70</accession>
<evidence type="ECO:0000313" key="5">
    <source>
        <dbReference type="EMBL" id="MBB6390072.1"/>
    </source>
</evidence>
<evidence type="ECO:0000256" key="3">
    <source>
        <dbReference type="SAM" id="SignalP"/>
    </source>
</evidence>
<feature type="disulfide bond" evidence="2">
    <location>
        <begin position="185"/>
        <end position="244"/>
    </location>
</feature>
<feature type="domain" description="SGNH hydrolase-type esterase" evidence="4">
    <location>
        <begin position="36"/>
        <end position="272"/>
    </location>
</feature>
<reference evidence="5 6" key="1">
    <citation type="submission" date="2020-08" db="EMBL/GenBank/DDBJ databases">
        <title>Sequencing the genomes of 1000 actinobacteria strains.</title>
        <authorList>
            <person name="Klenk H.-P."/>
        </authorList>
    </citation>
    <scope>NUCLEOTIDE SEQUENCE [LARGE SCALE GENOMIC DNA]</scope>
    <source>
        <strain evidence="5 6">DSM 12511</strain>
    </source>
</reference>
<dbReference type="InterPro" id="IPR013830">
    <property type="entry name" value="SGNH_hydro"/>
</dbReference>
<dbReference type="GO" id="GO:0019433">
    <property type="term" value="P:triglyceride catabolic process"/>
    <property type="evidence" value="ECO:0007669"/>
    <property type="project" value="TreeGrafter"/>
</dbReference>